<dbReference type="InterPro" id="IPR011764">
    <property type="entry name" value="Biotin_carboxylation_dom"/>
</dbReference>
<comment type="subunit">
    <text evidence="3 12">Acetyl-CoA carboxylase is a heterohexamer of biotin carboxyl carrier protein, biotin carboxylase and the two subunits of carboxyl transferase in a 2:2 complex.</text>
</comment>
<dbReference type="InterPro" id="IPR005481">
    <property type="entry name" value="BC-like_N"/>
</dbReference>
<dbReference type="InterPro" id="IPR011761">
    <property type="entry name" value="ATP-grasp"/>
</dbReference>
<dbReference type="Pfam" id="PF00289">
    <property type="entry name" value="Biotin_carb_N"/>
    <property type="match status" value="1"/>
</dbReference>
<keyword evidence="12" id="KW-0443">Lipid metabolism</keyword>
<proteinExistence type="predicted"/>
<dbReference type="SUPFAM" id="SSF51246">
    <property type="entry name" value="Rudiment single hybrid motif"/>
    <property type="match status" value="1"/>
</dbReference>
<gene>
    <name evidence="15" type="primary">accC_1</name>
    <name evidence="15" type="ORF">CSC2_13830</name>
</gene>
<accession>A0ABQ1E7U6</accession>
<dbReference type="PROSITE" id="PS00866">
    <property type="entry name" value="CPSASE_1"/>
    <property type="match status" value="1"/>
</dbReference>
<dbReference type="SMART" id="SM00878">
    <property type="entry name" value="Biotin_carb_C"/>
    <property type="match status" value="1"/>
</dbReference>
<keyword evidence="12" id="KW-0276">Fatty acid metabolism</keyword>
<dbReference type="InterPro" id="IPR051602">
    <property type="entry name" value="ACC_Biotin_Carboxylase"/>
</dbReference>
<evidence type="ECO:0000259" key="14">
    <source>
        <dbReference type="PROSITE" id="PS50979"/>
    </source>
</evidence>
<feature type="domain" description="Biotin carboxylation" evidence="14">
    <location>
        <begin position="5"/>
        <end position="450"/>
    </location>
</feature>
<dbReference type="SUPFAM" id="SSF52440">
    <property type="entry name" value="PreATP-grasp domain"/>
    <property type="match status" value="1"/>
</dbReference>
<dbReference type="PROSITE" id="PS50979">
    <property type="entry name" value="BC"/>
    <property type="match status" value="1"/>
</dbReference>
<evidence type="ECO:0000256" key="12">
    <source>
        <dbReference type="RuleBase" id="RU365063"/>
    </source>
</evidence>
<dbReference type="InterPro" id="IPR016185">
    <property type="entry name" value="PreATP-grasp_dom_sf"/>
</dbReference>
<keyword evidence="8 11" id="KW-0067">ATP-binding</keyword>
<keyword evidence="16" id="KW-1185">Reference proteome</keyword>
<dbReference type="RefSeq" id="WP_206868921.1">
    <property type="nucleotide sequence ID" value="NZ_BMBA01000001.1"/>
</dbReference>
<reference evidence="15 16" key="1">
    <citation type="journal article" date="2021" name="Int. J. Syst. Evol. Microbiol.">
        <title>Clostridium zeae sp. nov., isolated from corn silage.</title>
        <authorList>
            <person name="Kobayashi H."/>
            <person name="Tanizawa Y."/>
            <person name="Yagura M."/>
            <person name="Sakamoto M."/>
            <person name="Ohkuma M."/>
            <person name="Tohno M."/>
        </authorList>
    </citation>
    <scope>NUCLEOTIDE SEQUENCE [LARGE SCALE GENOMIC DNA]</scope>
    <source>
        <strain evidence="15 16">CSC2</strain>
    </source>
</reference>
<dbReference type="PANTHER" id="PTHR48095">
    <property type="entry name" value="PYRUVATE CARBOXYLASE SUBUNIT A"/>
    <property type="match status" value="1"/>
</dbReference>
<protein>
    <recommendedName>
        <fullName evidence="4 12">Biotin carboxylase</fullName>
        <ecNumber evidence="4 12">6.3.4.14</ecNumber>
    </recommendedName>
    <alternativeName>
        <fullName evidence="12">Acetyl-coenzyme A carboxylase biotin carboxylase subunit A</fullName>
    </alternativeName>
</protein>
<feature type="domain" description="ATP-grasp" evidence="13">
    <location>
        <begin position="124"/>
        <end position="321"/>
    </location>
</feature>
<dbReference type="EC" id="6.3.4.14" evidence="4 12"/>
<dbReference type="NCBIfam" id="NF006367">
    <property type="entry name" value="PRK08591.1"/>
    <property type="match status" value="1"/>
</dbReference>
<evidence type="ECO:0000256" key="6">
    <source>
        <dbReference type="ARBA" id="ARBA00022723"/>
    </source>
</evidence>
<evidence type="ECO:0000256" key="4">
    <source>
        <dbReference type="ARBA" id="ARBA00013263"/>
    </source>
</evidence>
<evidence type="ECO:0000256" key="3">
    <source>
        <dbReference type="ARBA" id="ARBA00011750"/>
    </source>
</evidence>
<sequence length="457" mass="50557">MEGNGIKKVLIANRGEIAVRIIRACKELGIKTVAAYSEEDKDALSTTLADESICIGGAPAKDSYLNIPNIISACDVTGADSIHPGVGFLSEDPKFARICKECGINFIGPNSETISMMGDKARAKKIMKSLNVPIIPGSDGEIDSLEDAIKIANNIGYPVMLKASFGGGGKGIRVVNNDDELKKEYYVSKLESKACFESEKIYIEKIIKAPKHIEFQIMADQYGNVVHLGERDCSMQRNNQKVIEESPCNYISDELRKEIGEVAIKVAKEVGYVNAGTVEFLLDNKNNYYFMEMNTRIQVEHPITESITSIDLVKEQIMVAGGRKLSFTQDDINLRGHAIECRINAENPSNGFKPCSGKIYTLIFPGGAGIRIDSSAYSNCTISPYYDSMIAKIIAYGRDRNESIQRMRRALGELKLEGIITNIEFQTWLLEQKEFLNGSYNTEFLSNKLVGMNGFVK</sequence>
<dbReference type="Pfam" id="PF02785">
    <property type="entry name" value="Biotin_carb_C"/>
    <property type="match status" value="1"/>
</dbReference>
<dbReference type="PROSITE" id="PS00867">
    <property type="entry name" value="CPSASE_2"/>
    <property type="match status" value="1"/>
</dbReference>
<evidence type="ECO:0000256" key="5">
    <source>
        <dbReference type="ARBA" id="ARBA00022598"/>
    </source>
</evidence>
<dbReference type="NCBIfam" id="NF004085">
    <property type="entry name" value="PRK05586.1"/>
    <property type="match status" value="1"/>
</dbReference>
<dbReference type="EMBL" id="BMBA01000001">
    <property type="protein sequence ID" value="GFZ30857.1"/>
    <property type="molecule type" value="Genomic_DNA"/>
</dbReference>
<dbReference type="SUPFAM" id="SSF56059">
    <property type="entry name" value="Glutathione synthetase ATP-binding domain-like"/>
    <property type="match status" value="1"/>
</dbReference>
<keyword evidence="5 12" id="KW-0436">Ligase</keyword>
<evidence type="ECO:0000256" key="8">
    <source>
        <dbReference type="ARBA" id="ARBA00022840"/>
    </source>
</evidence>
<dbReference type="Proteomes" id="UP000663802">
    <property type="component" value="Unassembled WGS sequence"/>
</dbReference>
<keyword evidence="12" id="KW-0275">Fatty acid biosynthesis</keyword>
<keyword evidence="12" id="KW-0444">Lipid biosynthesis</keyword>
<evidence type="ECO:0000313" key="16">
    <source>
        <dbReference type="Proteomes" id="UP000663802"/>
    </source>
</evidence>
<evidence type="ECO:0000256" key="2">
    <source>
        <dbReference type="ARBA" id="ARBA00004956"/>
    </source>
</evidence>
<comment type="caution">
    <text evidence="15">The sequence shown here is derived from an EMBL/GenBank/DDBJ whole genome shotgun (WGS) entry which is preliminary data.</text>
</comment>
<evidence type="ECO:0000256" key="7">
    <source>
        <dbReference type="ARBA" id="ARBA00022741"/>
    </source>
</evidence>
<dbReference type="InterPro" id="IPR004549">
    <property type="entry name" value="Acetyl_CoA_COase_biotin_COase"/>
</dbReference>
<organism evidence="15 16">
    <name type="scientific">Clostridium zeae</name>
    <dbReference type="NCBI Taxonomy" id="2759022"/>
    <lineage>
        <taxon>Bacteria</taxon>
        <taxon>Bacillati</taxon>
        <taxon>Bacillota</taxon>
        <taxon>Clostridia</taxon>
        <taxon>Eubacteriales</taxon>
        <taxon>Clostridiaceae</taxon>
        <taxon>Clostridium</taxon>
    </lineage>
</organism>
<evidence type="ECO:0000313" key="15">
    <source>
        <dbReference type="EMBL" id="GFZ30857.1"/>
    </source>
</evidence>
<dbReference type="InterPro" id="IPR011054">
    <property type="entry name" value="Rudment_hybrid_motif"/>
</dbReference>
<evidence type="ECO:0000256" key="11">
    <source>
        <dbReference type="PROSITE-ProRule" id="PRU00409"/>
    </source>
</evidence>
<comment type="catalytic activity">
    <reaction evidence="10 12">
        <text>N(6)-biotinyl-L-lysyl-[protein] + hydrogencarbonate + ATP = N(6)-carboxybiotinyl-L-lysyl-[protein] + ADP + phosphate + H(+)</text>
        <dbReference type="Rhea" id="RHEA:13501"/>
        <dbReference type="Rhea" id="RHEA-COMP:10505"/>
        <dbReference type="Rhea" id="RHEA-COMP:10506"/>
        <dbReference type="ChEBI" id="CHEBI:15378"/>
        <dbReference type="ChEBI" id="CHEBI:17544"/>
        <dbReference type="ChEBI" id="CHEBI:30616"/>
        <dbReference type="ChEBI" id="CHEBI:43474"/>
        <dbReference type="ChEBI" id="CHEBI:83144"/>
        <dbReference type="ChEBI" id="CHEBI:83145"/>
        <dbReference type="ChEBI" id="CHEBI:456216"/>
        <dbReference type="EC" id="6.3.4.14"/>
    </reaction>
</comment>
<dbReference type="NCBIfam" id="TIGR00514">
    <property type="entry name" value="accC"/>
    <property type="match status" value="1"/>
</dbReference>
<comment type="function">
    <text evidence="1 12">This protein is a component of the acetyl coenzyme A carboxylase complex; first, biotin carboxylase catalyzes the carboxylation of the carrier protein and then the transcarboxylase transfers the carboxyl group to form malonyl-CoA.</text>
</comment>
<dbReference type="InterPro" id="IPR005482">
    <property type="entry name" value="Biotin_COase_C"/>
</dbReference>
<keyword evidence="12" id="KW-0092">Biotin</keyword>
<dbReference type="PROSITE" id="PS50975">
    <property type="entry name" value="ATP_GRASP"/>
    <property type="match status" value="1"/>
</dbReference>
<evidence type="ECO:0000259" key="13">
    <source>
        <dbReference type="PROSITE" id="PS50975"/>
    </source>
</evidence>
<comment type="pathway">
    <text evidence="2 12">Lipid metabolism; malonyl-CoA biosynthesis; malonyl-CoA from acetyl-CoA: step 1/1.</text>
</comment>
<keyword evidence="7 11" id="KW-0547">Nucleotide-binding</keyword>
<evidence type="ECO:0000256" key="1">
    <source>
        <dbReference type="ARBA" id="ARBA00003761"/>
    </source>
</evidence>
<keyword evidence="6" id="KW-0479">Metal-binding</keyword>
<name>A0ABQ1E7U6_9CLOT</name>
<evidence type="ECO:0000256" key="10">
    <source>
        <dbReference type="ARBA" id="ARBA00048600"/>
    </source>
</evidence>
<evidence type="ECO:0000256" key="9">
    <source>
        <dbReference type="ARBA" id="ARBA00022842"/>
    </source>
</evidence>
<keyword evidence="9" id="KW-0460">Magnesium</keyword>
<dbReference type="Gene3D" id="3.30.470.20">
    <property type="entry name" value="ATP-grasp fold, B domain"/>
    <property type="match status" value="1"/>
</dbReference>
<dbReference type="Pfam" id="PF02786">
    <property type="entry name" value="CPSase_L_D2"/>
    <property type="match status" value="1"/>
</dbReference>
<dbReference type="InterPro" id="IPR005479">
    <property type="entry name" value="CPAse_ATP-bd"/>
</dbReference>
<dbReference type="PANTHER" id="PTHR48095:SF2">
    <property type="entry name" value="BIOTIN CARBOXYLASE, CHLOROPLASTIC"/>
    <property type="match status" value="1"/>
</dbReference>